<comment type="caution">
    <text evidence="1">The sequence shown here is derived from an EMBL/GenBank/DDBJ whole genome shotgun (WGS) entry which is preliminary data.</text>
</comment>
<proteinExistence type="predicted"/>
<feature type="non-terminal residue" evidence="1">
    <location>
        <position position="1"/>
    </location>
</feature>
<organism evidence="1 2">
    <name type="scientific">Pleurodeles waltl</name>
    <name type="common">Iberian ribbed newt</name>
    <dbReference type="NCBI Taxonomy" id="8319"/>
    <lineage>
        <taxon>Eukaryota</taxon>
        <taxon>Metazoa</taxon>
        <taxon>Chordata</taxon>
        <taxon>Craniata</taxon>
        <taxon>Vertebrata</taxon>
        <taxon>Euteleostomi</taxon>
        <taxon>Amphibia</taxon>
        <taxon>Batrachia</taxon>
        <taxon>Caudata</taxon>
        <taxon>Salamandroidea</taxon>
        <taxon>Salamandridae</taxon>
        <taxon>Pleurodelinae</taxon>
        <taxon>Pleurodeles</taxon>
    </lineage>
</organism>
<protein>
    <submittedName>
        <fullName evidence="1">Uncharacterized protein</fullName>
    </submittedName>
</protein>
<name>A0AAV7QMW6_PLEWA</name>
<gene>
    <name evidence="1" type="ORF">NDU88_007723</name>
</gene>
<reference evidence="1" key="1">
    <citation type="journal article" date="2022" name="bioRxiv">
        <title>Sequencing and chromosome-scale assembly of the giantPleurodeles waltlgenome.</title>
        <authorList>
            <person name="Brown T."/>
            <person name="Elewa A."/>
            <person name="Iarovenko S."/>
            <person name="Subramanian E."/>
            <person name="Araus A.J."/>
            <person name="Petzold A."/>
            <person name="Susuki M."/>
            <person name="Suzuki K.-i.T."/>
            <person name="Hayashi T."/>
            <person name="Toyoda A."/>
            <person name="Oliveira C."/>
            <person name="Osipova E."/>
            <person name="Leigh N.D."/>
            <person name="Simon A."/>
            <person name="Yun M.H."/>
        </authorList>
    </citation>
    <scope>NUCLEOTIDE SEQUENCE</scope>
    <source>
        <strain evidence="1">20211129_DDA</strain>
        <tissue evidence="1">Liver</tissue>
    </source>
</reference>
<dbReference type="Proteomes" id="UP001066276">
    <property type="component" value="Chromosome 6"/>
</dbReference>
<accession>A0AAV7QMW6</accession>
<evidence type="ECO:0000313" key="1">
    <source>
        <dbReference type="EMBL" id="KAJ1141390.1"/>
    </source>
</evidence>
<evidence type="ECO:0000313" key="2">
    <source>
        <dbReference type="Proteomes" id="UP001066276"/>
    </source>
</evidence>
<dbReference type="EMBL" id="JANPWB010000010">
    <property type="protein sequence ID" value="KAJ1141390.1"/>
    <property type="molecule type" value="Genomic_DNA"/>
</dbReference>
<sequence>SLRSSLSGTWSELFPNKRPWLLTTSSVSTSSYCSLNFSFLFLSPFSFLCAEVSIV</sequence>
<dbReference type="AlphaFoldDB" id="A0AAV7QMW6"/>
<keyword evidence="2" id="KW-1185">Reference proteome</keyword>
<feature type="non-terminal residue" evidence="1">
    <location>
        <position position="55"/>
    </location>
</feature>